<evidence type="ECO:0000313" key="2">
    <source>
        <dbReference type="EMBL" id="KAL2060248.1"/>
    </source>
</evidence>
<organism evidence="2 3">
    <name type="scientific">Oculimacula yallundae</name>
    <dbReference type="NCBI Taxonomy" id="86028"/>
    <lineage>
        <taxon>Eukaryota</taxon>
        <taxon>Fungi</taxon>
        <taxon>Dikarya</taxon>
        <taxon>Ascomycota</taxon>
        <taxon>Pezizomycotina</taxon>
        <taxon>Leotiomycetes</taxon>
        <taxon>Helotiales</taxon>
        <taxon>Ploettnerulaceae</taxon>
        <taxon>Oculimacula</taxon>
    </lineage>
</organism>
<gene>
    <name evidence="2" type="ORF">VTL71DRAFT_9643</name>
</gene>
<dbReference type="EMBL" id="JAZHXI010000023">
    <property type="protein sequence ID" value="KAL2060248.1"/>
    <property type="molecule type" value="Genomic_DNA"/>
</dbReference>
<accession>A0ABR4BUA4</accession>
<protein>
    <submittedName>
        <fullName evidence="2">Uncharacterized protein</fullName>
    </submittedName>
</protein>
<keyword evidence="3" id="KW-1185">Reference proteome</keyword>
<sequence length="254" mass="29545">MASTNVEEEAKPQNPEIVTPETGTASKNKAVEVMPLIIDGLPRREYMDMLGESEEVVIYDSIWTVQVTDSIKLFPGFQRESIFFRACRRKWDNSKIYKALYNGGYKAWYAVYSCKRVEDSLTFENFTLDMVISNVKSHLDPEPISFKFVTRTDPSWSPARGQVLLGSKMPHPYLYMEVHINKSKGRFYASWAKPREIITDPTSGRLLHVGFTRQDRRWLSQRSEIDLERMISEAAQLNQDEKTRDWSLSWTRVQ</sequence>
<evidence type="ECO:0000313" key="3">
    <source>
        <dbReference type="Proteomes" id="UP001595075"/>
    </source>
</evidence>
<feature type="region of interest" description="Disordered" evidence="1">
    <location>
        <begin position="1"/>
        <end position="24"/>
    </location>
</feature>
<evidence type="ECO:0000256" key="1">
    <source>
        <dbReference type="SAM" id="MobiDB-lite"/>
    </source>
</evidence>
<dbReference type="Proteomes" id="UP001595075">
    <property type="component" value="Unassembled WGS sequence"/>
</dbReference>
<proteinExistence type="predicted"/>
<comment type="caution">
    <text evidence="2">The sequence shown here is derived from an EMBL/GenBank/DDBJ whole genome shotgun (WGS) entry which is preliminary data.</text>
</comment>
<name>A0ABR4BUA4_9HELO</name>
<reference evidence="2 3" key="1">
    <citation type="journal article" date="2024" name="Commun. Biol.">
        <title>Comparative genomic analysis of thermophilic fungi reveals convergent evolutionary adaptations and gene losses.</title>
        <authorList>
            <person name="Steindorff A.S."/>
            <person name="Aguilar-Pontes M.V."/>
            <person name="Robinson A.J."/>
            <person name="Andreopoulos B."/>
            <person name="LaButti K."/>
            <person name="Kuo A."/>
            <person name="Mondo S."/>
            <person name="Riley R."/>
            <person name="Otillar R."/>
            <person name="Haridas S."/>
            <person name="Lipzen A."/>
            <person name="Grimwood J."/>
            <person name="Schmutz J."/>
            <person name="Clum A."/>
            <person name="Reid I.D."/>
            <person name="Moisan M.C."/>
            <person name="Butler G."/>
            <person name="Nguyen T.T.M."/>
            <person name="Dewar K."/>
            <person name="Conant G."/>
            <person name="Drula E."/>
            <person name="Henrissat B."/>
            <person name="Hansel C."/>
            <person name="Singer S."/>
            <person name="Hutchinson M.I."/>
            <person name="de Vries R.P."/>
            <person name="Natvig D.O."/>
            <person name="Powell A.J."/>
            <person name="Tsang A."/>
            <person name="Grigoriev I.V."/>
        </authorList>
    </citation>
    <scope>NUCLEOTIDE SEQUENCE [LARGE SCALE GENOMIC DNA]</scope>
    <source>
        <strain evidence="2 3">CBS 494.80</strain>
    </source>
</reference>